<dbReference type="PRINTS" id="PR00422">
    <property type="entry name" value="TRANSFERRIN"/>
</dbReference>
<dbReference type="SUPFAM" id="SSF53850">
    <property type="entry name" value="Periplasmic binding protein-like II"/>
    <property type="match status" value="1"/>
</dbReference>
<dbReference type="InterPro" id="IPR001156">
    <property type="entry name" value="Transferrin-like_dom"/>
</dbReference>
<gene>
    <name evidence="2" type="primary">phnD</name>
</gene>
<evidence type="ECO:0000313" key="2">
    <source>
        <dbReference type="EMBL" id="AIE92617.1"/>
    </source>
</evidence>
<protein>
    <submittedName>
        <fullName evidence="2">Phosphonate ABC transporter periplasmic phosphonate-binding protein (PhnD)</fullName>
    </submittedName>
</protein>
<dbReference type="EMBL" id="KF900371">
    <property type="protein sequence ID" value="AIE92617.1"/>
    <property type="molecule type" value="Genomic_DNA"/>
</dbReference>
<dbReference type="GO" id="GO:0005886">
    <property type="term" value="C:plasma membrane"/>
    <property type="evidence" value="ECO:0007669"/>
    <property type="project" value="TreeGrafter"/>
</dbReference>
<organism evidence="2">
    <name type="scientific">uncultured marine group II/III euryarchaeote AD1000_25_A05</name>
    <dbReference type="NCBI Taxonomy" id="1457743"/>
    <lineage>
        <taxon>Archaea</taxon>
        <taxon>Methanobacteriati</taxon>
        <taxon>Methanobacteriota</taxon>
        <taxon>environmental samples</taxon>
    </lineage>
</organism>
<dbReference type="PROSITE" id="PS51408">
    <property type="entry name" value="TRANSFERRIN_LIKE_4"/>
    <property type="match status" value="1"/>
</dbReference>
<dbReference type="Pfam" id="PF12974">
    <property type="entry name" value="Phosphonate-bd"/>
    <property type="match status" value="1"/>
</dbReference>
<dbReference type="Gene3D" id="3.40.190.10">
    <property type="entry name" value="Periplasmic binding protein-like II"/>
    <property type="match status" value="3"/>
</dbReference>
<dbReference type="PANTHER" id="PTHR11485:SF29">
    <property type="entry name" value="TRANSFERRIN 2"/>
    <property type="match status" value="1"/>
</dbReference>
<evidence type="ECO:0000259" key="1">
    <source>
        <dbReference type="PROSITE" id="PS51408"/>
    </source>
</evidence>
<sequence length="325" mass="35032">MIRGRVIAGVVFGLLICTTLSGCLGPEEEKIKIAFKTQDDYDNPDANPQRLADFIAEQTGMEVEMYPISSDLAAIEALRFGHADVAILDGGSAWLAWQQHGFEAILADQKSDGSNYYTASAWVLNSSDIQSLEDLEGRDSCHTGWLKSAGMLMPMGYMIGQGLVEVSGDEEDIDSLRTTIENHFGNASIPGSGDVYYGYGGAFRCMTEGFGDVAFAKTTSYGDHCEGNDWCLDRSEYRMLEPAFGRVPSHSVMVNADAYGDSKTESITMAFLALNLDLEGKSILESVMGTPGISEVDTSSHLGSYSAAIGSIPGIAAYFEDKYGN</sequence>
<name>A0A075FSL1_9EURY</name>
<reference evidence="2" key="1">
    <citation type="journal article" date="2014" name="Genome Biol. Evol.">
        <title>Pangenome evidence for extensive interdomain horizontal transfer affecting lineage core and shell genes in uncultured planktonic thaumarchaeota and euryarchaeota.</title>
        <authorList>
            <person name="Deschamps P."/>
            <person name="Zivanovic Y."/>
            <person name="Moreira D."/>
            <person name="Rodriguez-Valera F."/>
            <person name="Lopez-Garcia P."/>
        </authorList>
    </citation>
    <scope>NUCLEOTIDE SEQUENCE</scope>
</reference>
<dbReference type="SMART" id="SM00094">
    <property type="entry name" value="TR_FER"/>
    <property type="match status" value="1"/>
</dbReference>
<accession>A0A075FSL1</accession>
<feature type="domain" description="Transferrin-like" evidence="1">
    <location>
        <begin position="31"/>
        <end position="325"/>
    </location>
</feature>
<dbReference type="GO" id="GO:0006826">
    <property type="term" value="P:iron ion transport"/>
    <property type="evidence" value="ECO:0007669"/>
    <property type="project" value="TreeGrafter"/>
</dbReference>
<dbReference type="AlphaFoldDB" id="A0A075FSL1"/>
<dbReference type="GO" id="GO:0005615">
    <property type="term" value="C:extracellular space"/>
    <property type="evidence" value="ECO:0007669"/>
    <property type="project" value="TreeGrafter"/>
</dbReference>
<dbReference type="PROSITE" id="PS51257">
    <property type="entry name" value="PROKAR_LIPOPROTEIN"/>
    <property type="match status" value="1"/>
</dbReference>
<proteinExistence type="predicted"/>
<dbReference type="PANTHER" id="PTHR11485">
    <property type="entry name" value="TRANSFERRIN"/>
    <property type="match status" value="1"/>
</dbReference>